<accession>A0A382L626</accession>
<organism evidence="1">
    <name type="scientific">marine metagenome</name>
    <dbReference type="NCBI Taxonomy" id="408172"/>
    <lineage>
        <taxon>unclassified sequences</taxon>
        <taxon>metagenomes</taxon>
        <taxon>ecological metagenomes</taxon>
    </lineage>
</organism>
<proteinExistence type="predicted"/>
<name>A0A382L626_9ZZZZ</name>
<gene>
    <name evidence="1" type="ORF">METZ01_LOCUS284984</name>
</gene>
<reference evidence="1" key="1">
    <citation type="submission" date="2018-05" db="EMBL/GenBank/DDBJ databases">
        <authorList>
            <person name="Lanie J.A."/>
            <person name="Ng W.-L."/>
            <person name="Kazmierczak K.M."/>
            <person name="Andrzejewski T.M."/>
            <person name="Davidsen T.M."/>
            <person name="Wayne K.J."/>
            <person name="Tettelin H."/>
            <person name="Glass J.I."/>
            <person name="Rusch D."/>
            <person name="Podicherti R."/>
            <person name="Tsui H.-C.T."/>
            <person name="Winkler M.E."/>
        </authorList>
    </citation>
    <scope>NUCLEOTIDE SEQUENCE</scope>
</reference>
<sequence length="165" mass="18981">MLNSFELLGFISSDLSNRILSDSAEDNRDVYETTLAGVAKLRRMRPQFLKSQPKPARHKLLIESLRRPAFEEVASQLLRGWLIKHQKDMLILFLDSLNIKHENGVVEDLPKDISDEELNCAITTLLGENEREIVVLYLHAFQSMNDAGWTNLEIALETDERLQFD</sequence>
<dbReference type="EMBL" id="UINC01084997">
    <property type="protein sequence ID" value="SVC32130.1"/>
    <property type="molecule type" value="Genomic_DNA"/>
</dbReference>
<evidence type="ECO:0000313" key="1">
    <source>
        <dbReference type="EMBL" id="SVC32130.1"/>
    </source>
</evidence>
<protein>
    <submittedName>
        <fullName evidence="1">Uncharacterized protein</fullName>
    </submittedName>
</protein>
<dbReference type="AlphaFoldDB" id="A0A382L626"/>